<evidence type="ECO:0000313" key="3">
    <source>
        <dbReference type="EMBL" id="KAK0637286.1"/>
    </source>
</evidence>
<name>A0AA39XPF3_9PEZI</name>
<evidence type="ECO:0000256" key="1">
    <source>
        <dbReference type="SAM" id="MobiDB-lite"/>
    </source>
</evidence>
<keyword evidence="4" id="KW-1185">Reference proteome</keyword>
<keyword evidence="2" id="KW-0472">Membrane</keyword>
<comment type="caution">
    <text evidence="3">The sequence shown here is derived from an EMBL/GenBank/DDBJ whole genome shotgun (WGS) entry which is preliminary data.</text>
</comment>
<dbReference type="Pfam" id="PF13430">
    <property type="entry name" value="DUF4112"/>
    <property type="match status" value="1"/>
</dbReference>
<keyword evidence="2" id="KW-1133">Transmembrane helix</keyword>
<proteinExistence type="predicted"/>
<feature type="transmembrane region" description="Helical" evidence="2">
    <location>
        <begin position="76"/>
        <end position="99"/>
    </location>
</feature>
<keyword evidence="2" id="KW-0812">Transmembrane</keyword>
<evidence type="ECO:0000256" key="2">
    <source>
        <dbReference type="SAM" id="Phobius"/>
    </source>
</evidence>
<sequence length="260" mass="28778">MNAVVQILGKKALGNLKKNKTNTNSDNPYLEKAPVYNKRGQISKYKNRERPIPEELSHNDKKILKSVRKRAYRWDMGFSCCCFSFRFGWSVIIGIIPFIGDVIDLMMAYSIVNKAAKVDGGLPNTLRAKMMFNIMVDFAIGFVPVLGDFADALFRANTRNAWLLDAYLTEKAKALREGKVHDSDGGSTVNVPSGLRIDDEPQRSAQQPLPQQSTQPTPARGVFLGSGRTRQPDVEMGVSEARGTVAPKPDLEGRGYLAIA</sequence>
<feature type="region of interest" description="Disordered" evidence="1">
    <location>
        <begin position="178"/>
        <end position="252"/>
    </location>
</feature>
<dbReference type="Proteomes" id="UP001174934">
    <property type="component" value="Unassembled WGS sequence"/>
</dbReference>
<feature type="compositionally biased region" description="Low complexity" evidence="1">
    <location>
        <begin position="204"/>
        <end position="219"/>
    </location>
</feature>
<dbReference type="EMBL" id="JAULSR010000001">
    <property type="protein sequence ID" value="KAK0637286.1"/>
    <property type="molecule type" value="Genomic_DNA"/>
</dbReference>
<dbReference type="InterPro" id="IPR025187">
    <property type="entry name" value="DUF4112"/>
</dbReference>
<accession>A0AA39XPF3</accession>
<reference evidence="3" key="1">
    <citation type="submission" date="2023-06" db="EMBL/GenBank/DDBJ databases">
        <title>Genome-scale phylogeny and comparative genomics of the fungal order Sordariales.</title>
        <authorList>
            <consortium name="Lawrence Berkeley National Laboratory"/>
            <person name="Hensen N."/>
            <person name="Bonometti L."/>
            <person name="Westerberg I."/>
            <person name="Brannstrom I.O."/>
            <person name="Guillou S."/>
            <person name="Cros-Aarteil S."/>
            <person name="Calhoun S."/>
            <person name="Haridas S."/>
            <person name="Kuo A."/>
            <person name="Mondo S."/>
            <person name="Pangilinan J."/>
            <person name="Riley R."/>
            <person name="LaButti K."/>
            <person name="Andreopoulos B."/>
            <person name="Lipzen A."/>
            <person name="Chen C."/>
            <person name="Yanf M."/>
            <person name="Daum C."/>
            <person name="Ng V."/>
            <person name="Clum A."/>
            <person name="Steindorff A."/>
            <person name="Ohm R."/>
            <person name="Martin F."/>
            <person name="Silar P."/>
            <person name="Natvig D."/>
            <person name="Lalanne C."/>
            <person name="Gautier V."/>
            <person name="Ament-velasquez S.L."/>
            <person name="Kruys A."/>
            <person name="Hutchinson M.I."/>
            <person name="Powell A.J."/>
            <person name="Barry K."/>
            <person name="Miller A.N."/>
            <person name="Grigoriev I.V."/>
            <person name="Debuchy R."/>
            <person name="Gladieux P."/>
            <person name="Thoren M.H."/>
            <person name="Johannesson H."/>
        </authorList>
    </citation>
    <scope>NUCLEOTIDE SEQUENCE</scope>
    <source>
        <strain evidence="3">SMH3391-2</strain>
    </source>
</reference>
<dbReference type="PANTHER" id="PTHR35519:SF2">
    <property type="entry name" value="PH DOMAIN PROTEIN"/>
    <property type="match status" value="1"/>
</dbReference>
<protein>
    <recommendedName>
        <fullName evidence="5">Ph domain-containing protein</fullName>
    </recommendedName>
</protein>
<gene>
    <name evidence="3" type="ORF">B0T17DRAFT_588185</name>
</gene>
<organism evidence="3 4">
    <name type="scientific">Bombardia bombarda</name>
    <dbReference type="NCBI Taxonomy" id="252184"/>
    <lineage>
        <taxon>Eukaryota</taxon>
        <taxon>Fungi</taxon>
        <taxon>Dikarya</taxon>
        <taxon>Ascomycota</taxon>
        <taxon>Pezizomycotina</taxon>
        <taxon>Sordariomycetes</taxon>
        <taxon>Sordariomycetidae</taxon>
        <taxon>Sordariales</taxon>
        <taxon>Lasiosphaeriaceae</taxon>
        <taxon>Bombardia</taxon>
    </lineage>
</organism>
<evidence type="ECO:0008006" key="5">
    <source>
        <dbReference type="Google" id="ProtNLM"/>
    </source>
</evidence>
<dbReference type="PANTHER" id="PTHR35519">
    <property type="entry name" value="MEMBRANE PROTEINS"/>
    <property type="match status" value="1"/>
</dbReference>
<dbReference type="AlphaFoldDB" id="A0AA39XPF3"/>
<evidence type="ECO:0000313" key="4">
    <source>
        <dbReference type="Proteomes" id="UP001174934"/>
    </source>
</evidence>